<evidence type="ECO:0000259" key="1">
    <source>
        <dbReference type="Pfam" id="PF00483"/>
    </source>
</evidence>
<dbReference type="AlphaFoldDB" id="A0A6L6L5V5"/>
<dbReference type="EMBL" id="WNAJ01000010">
    <property type="protein sequence ID" value="MTR85327.1"/>
    <property type="molecule type" value="Genomic_DNA"/>
</dbReference>
<evidence type="ECO:0000313" key="3">
    <source>
        <dbReference type="Proteomes" id="UP000478483"/>
    </source>
</evidence>
<dbReference type="Gene3D" id="3.90.550.10">
    <property type="entry name" value="Spore Coat Polysaccharide Biosynthesis Protein SpsA, Chain A"/>
    <property type="match status" value="1"/>
</dbReference>
<organism evidence="2 3">
    <name type="scientific">Roseburia intestinalis</name>
    <dbReference type="NCBI Taxonomy" id="166486"/>
    <lineage>
        <taxon>Bacteria</taxon>
        <taxon>Bacillati</taxon>
        <taxon>Bacillota</taxon>
        <taxon>Clostridia</taxon>
        <taxon>Lachnospirales</taxon>
        <taxon>Lachnospiraceae</taxon>
        <taxon>Roseburia</taxon>
    </lineage>
</organism>
<accession>A0A6L6L5V5</accession>
<dbReference type="SUPFAM" id="SSF53448">
    <property type="entry name" value="Nucleotide-diphospho-sugar transferases"/>
    <property type="match status" value="1"/>
</dbReference>
<name>A0A6L6L5V5_9FIRM</name>
<evidence type="ECO:0000313" key="2">
    <source>
        <dbReference type="EMBL" id="MTR85327.1"/>
    </source>
</evidence>
<dbReference type="GO" id="GO:0047343">
    <property type="term" value="F:glucose-1-phosphate cytidylyltransferase activity"/>
    <property type="evidence" value="ECO:0007669"/>
    <property type="project" value="InterPro"/>
</dbReference>
<comment type="caution">
    <text evidence="2">The sequence shown here is derived from an EMBL/GenBank/DDBJ whole genome shotgun (WGS) entry which is preliminary data.</text>
</comment>
<dbReference type="RefSeq" id="WP_118412963.1">
    <property type="nucleotide sequence ID" value="NZ_QRPI01000011.1"/>
</dbReference>
<dbReference type="InterPro" id="IPR005835">
    <property type="entry name" value="NTP_transferase_dom"/>
</dbReference>
<dbReference type="PANTHER" id="PTHR47183:SF1">
    <property type="entry name" value="GLUCOSE-1-PHOSPHATE CYTIDYLYLTRANSFERASE"/>
    <property type="match status" value="1"/>
</dbReference>
<feature type="domain" description="Nucleotidyl transferase" evidence="1">
    <location>
        <begin position="2"/>
        <end position="154"/>
    </location>
</feature>
<dbReference type="InterPro" id="IPR013446">
    <property type="entry name" value="G1P_cyt_trans-like"/>
</dbReference>
<dbReference type="Proteomes" id="UP000478483">
    <property type="component" value="Unassembled WGS sequence"/>
</dbReference>
<reference evidence="2 3" key="1">
    <citation type="journal article" date="2019" name="Nat. Med.">
        <title>A library of human gut bacterial isolates paired with longitudinal multiomics data enables mechanistic microbiome research.</title>
        <authorList>
            <person name="Poyet M."/>
            <person name="Groussin M."/>
            <person name="Gibbons S.M."/>
            <person name="Avila-Pacheco J."/>
            <person name="Jiang X."/>
            <person name="Kearney S.M."/>
            <person name="Perrotta A.R."/>
            <person name="Berdy B."/>
            <person name="Zhao S."/>
            <person name="Lieberman T.D."/>
            <person name="Swanson P.K."/>
            <person name="Smith M."/>
            <person name="Roesemann S."/>
            <person name="Alexander J.E."/>
            <person name="Rich S.A."/>
            <person name="Livny J."/>
            <person name="Vlamakis H."/>
            <person name="Clish C."/>
            <person name="Bullock K."/>
            <person name="Deik A."/>
            <person name="Scott J."/>
            <person name="Pierce K.A."/>
            <person name="Xavier R.J."/>
            <person name="Alm E.J."/>
        </authorList>
    </citation>
    <scope>NUCLEOTIDE SEQUENCE [LARGE SCALE GENOMIC DNA]</scope>
    <source>
        <strain evidence="2 3">BIOML-A1</strain>
    </source>
</reference>
<keyword evidence="2" id="KW-0808">Transferase</keyword>
<dbReference type="PANTHER" id="PTHR47183">
    <property type="entry name" value="GLUCOSE-1-PHOSPHATE CYTIDYLYLTRANSFERASE-RELATED"/>
    <property type="match status" value="1"/>
</dbReference>
<proteinExistence type="predicted"/>
<dbReference type="Pfam" id="PF00483">
    <property type="entry name" value="NTP_transferase"/>
    <property type="match status" value="1"/>
</dbReference>
<protein>
    <submittedName>
        <fullName evidence="2">NTP transferase domain-containing protein</fullName>
    </submittedName>
</protein>
<sequence length="258" mass="29461">MKTIILAGGLPSTLIEEDEKLPKPMAEIGGRPMLWHIMKQYSYYGCNDFIICTGYKGEVIKDYFMNFYIYQSDITVDLQSNEVQVHRKQTEDWEVSIIDTGRDASVLERLLQASEYTEGEQVFVSYGDCLSNIDINKLLTYHREGGALATFAVAHPTGRNEVLSIDLEGNYQQIRQFKTQDAWVNACSMVLEPEAFEKLRAGMKKSKAISVIDCLAGEITVQTYQHDGFWSPVETIRDKTWMETLWASGNAPWKVWED</sequence>
<gene>
    <name evidence="2" type="ORF">GMD50_09685</name>
</gene>
<dbReference type="InterPro" id="IPR029044">
    <property type="entry name" value="Nucleotide-diphossugar_trans"/>
</dbReference>